<name>A0A557SQW1_9ARCH</name>
<organism evidence="2 3">
    <name type="scientific">Candidatus Nitrosocosmicus arcticus</name>
    <dbReference type="NCBI Taxonomy" id="2035267"/>
    <lineage>
        <taxon>Archaea</taxon>
        <taxon>Nitrososphaerota</taxon>
        <taxon>Nitrososphaeria</taxon>
        <taxon>Nitrososphaerales</taxon>
        <taxon>Nitrososphaeraceae</taxon>
        <taxon>Candidatus Nitrosocosmicus</taxon>
    </lineage>
</organism>
<dbReference type="Proteomes" id="UP000315289">
    <property type="component" value="Unassembled WGS sequence"/>
</dbReference>
<dbReference type="EMBL" id="VOAH01000025">
    <property type="protein sequence ID" value="TVP38982.1"/>
    <property type="molecule type" value="Genomic_DNA"/>
</dbReference>
<feature type="compositionally biased region" description="Low complexity" evidence="1">
    <location>
        <begin position="73"/>
        <end position="84"/>
    </location>
</feature>
<keyword evidence="3" id="KW-1185">Reference proteome</keyword>
<proteinExistence type="predicted"/>
<evidence type="ECO:0000313" key="3">
    <source>
        <dbReference type="Proteomes" id="UP000315289"/>
    </source>
</evidence>
<dbReference type="AlphaFoldDB" id="A0A557SQW1"/>
<feature type="region of interest" description="Disordered" evidence="1">
    <location>
        <begin position="73"/>
        <end position="117"/>
    </location>
</feature>
<evidence type="ECO:0000256" key="1">
    <source>
        <dbReference type="SAM" id="MobiDB-lite"/>
    </source>
</evidence>
<feature type="compositionally biased region" description="Low complexity" evidence="1">
    <location>
        <begin position="92"/>
        <end position="102"/>
    </location>
</feature>
<feature type="compositionally biased region" description="Polar residues" evidence="1">
    <location>
        <begin position="103"/>
        <end position="117"/>
    </location>
</feature>
<evidence type="ECO:0000313" key="2">
    <source>
        <dbReference type="EMBL" id="TVP38982.1"/>
    </source>
</evidence>
<protein>
    <submittedName>
        <fullName evidence="2">Uncharacterized protein</fullName>
    </submittedName>
</protein>
<comment type="caution">
    <text evidence="2">The sequence shown here is derived from an EMBL/GenBank/DDBJ whole genome shotgun (WGS) entry which is preliminary data.</text>
</comment>
<sequence>MSSIINVNTLSLVIVAISLILLLGPTSMAMNVFATTNSANQGISQSQSALQSGVCVSGNGTLFSCNNANTQNQANSGNNAAAQQGGSGSGGNSANQGIGQAQTSNQNSGVTSGDNTT</sequence>
<gene>
    <name evidence="2" type="ORF">NARC_250001</name>
</gene>
<accession>A0A557SQW1</accession>
<reference evidence="2 3" key="1">
    <citation type="journal article" date="2019" name="Front. Microbiol.">
        <title>Ammonia Oxidation by the Arctic Terrestrial Thaumarchaeote Candidatus Nitrosocosmicus arcticus Is Stimulated by Increasing Temperatures.</title>
        <authorList>
            <person name="Alves R.J.E."/>
            <person name="Kerou M."/>
            <person name="Zappe A."/>
            <person name="Bittner R."/>
            <person name="Abby S.S."/>
            <person name="Schmidt H.A."/>
            <person name="Pfeifer K."/>
            <person name="Schleper C."/>
        </authorList>
    </citation>
    <scope>NUCLEOTIDE SEQUENCE [LARGE SCALE GENOMIC DNA]</scope>
    <source>
        <strain evidence="2 3">Kfb</strain>
    </source>
</reference>
<feature type="non-terminal residue" evidence="2">
    <location>
        <position position="117"/>
    </location>
</feature>